<evidence type="ECO:0000256" key="2">
    <source>
        <dbReference type="SAM" id="MobiDB-lite"/>
    </source>
</evidence>
<dbReference type="InterPro" id="IPR039882">
    <property type="entry name" value="ZN414"/>
</dbReference>
<feature type="compositionally biased region" description="Basic residues" evidence="2">
    <location>
        <begin position="197"/>
        <end position="207"/>
    </location>
</feature>
<dbReference type="SUPFAM" id="SSF57667">
    <property type="entry name" value="beta-beta-alpha zinc fingers"/>
    <property type="match status" value="1"/>
</dbReference>
<dbReference type="PROSITE" id="PS00028">
    <property type="entry name" value="ZINC_FINGER_C2H2_1"/>
    <property type="match status" value="2"/>
</dbReference>
<keyword evidence="5" id="KW-1185">Reference proteome</keyword>
<evidence type="ECO:0000259" key="3">
    <source>
        <dbReference type="PROSITE" id="PS50157"/>
    </source>
</evidence>
<feature type="compositionally biased region" description="Low complexity" evidence="2">
    <location>
        <begin position="154"/>
        <end position="167"/>
    </location>
</feature>
<keyword evidence="1" id="KW-0479">Metal-binding</keyword>
<sequence>MTSRVSLTRSPCGKAACLGCADHTVHHREAPVRRAVKPRMFLCNEKNCNKQFSSMDKLGAHLRVHNKPSVFYPCPKCTFKCSSQKKLEFHIHNKHVLDHGKWKGASNAKRKPSALILLHHVGNRYQCGQCQFSTVSRPAISEHCRDHRAGSTGAVTKAKPVKPTKTVLPQKRPQVRKKAGQKNPGKRDKPKVSGTHQMRRRSKRKMS</sequence>
<evidence type="ECO:0000313" key="4">
    <source>
        <dbReference type="EMBL" id="CAH1254826.1"/>
    </source>
</evidence>
<reference evidence="4" key="1">
    <citation type="submission" date="2022-01" db="EMBL/GenBank/DDBJ databases">
        <authorList>
            <person name="Braso-Vives M."/>
        </authorList>
    </citation>
    <scope>NUCLEOTIDE SEQUENCE</scope>
</reference>
<dbReference type="InterPro" id="IPR013087">
    <property type="entry name" value="Znf_C2H2_type"/>
</dbReference>
<keyword evidence="1" id="KW-0863">Zinc-finger</keyword>
<gene>
    <name evidence="4" type="primary">Hypp1416</name>
    <name evidence="4" type="ORF">BLAG_LOCUS14081</name>
</gene>
<organism evidence="4 5">
    <name type="scientific">Branchiostoma lanceolatum</name>
    <name type="common">Common lancelet</name>
    <name type="synonym">Amphioxus lanceolatum</name>
    <dbReference type="NCBI Taxonomy" id="7740"/>
    <lineage>
        <taxon>Eukaryota</taxon>
        <taxon>Metazoa</taxon>
        <taxon>Chordata</taxon>
        <taxon>Cephalochordata</taxon>
        <taxon>Leptocardii</taxon>
        <taxon>Amphioxiformes</taxon>
        <taxon>Branchiostomatidae</taxon>
        <taxon>Branchiostoma</taxon>
    </lineage>
</organism>
<accession>A0A8J9ZKY6</accession>
<dbReference type="GO" id="GO:0008270">
    <property type="term" value="F:zinc ion binding"/>
    <property type="evidence" value="ECO:0007669"/>
    <property type="project" value="UniProtKB-KW"/>
</dbReference>
<evidence type="ECO:0000256" key="1">
    <source>
        <dbReference type="PROSITE-ProRule" id="PRU00042"/>
    </source>
</evidence>
<proteinExistence type="predicted"/>
<dbReference type="SMART" id="SM00355">
    <property type="entry name" value="ZnF_C2H2"/>
    <property type="match status" value="3"/>
</dbReference>
<dbReference type="AlphaFoldDB" id="A0A8J9ZKY6"/>
<dbReference type="Proteomes" id="UP000838412">
    <property type="component" value="Chromosome 2"/>
</dbReference>
<dbReference type="InterPro" id="IPR036236">
    <property type="entry name" value="Znf_C2H2_sf"/>
</dbReference>
<feature type="region of interest" description="Disordered" evidence="2">
    <location>
        <begin position="146"/>
        <end position="207"/>
    </location>
</feature>
<dbReference type="EMBL" id="OV696687">
    <property type="protein sequence ID" value="CAH1254826.1"/>
    <property type="molecule type" value="Genomic_DNA"/>
</dbReference>
<keyword evidence="1" id="KW-0862">Zinc</keyword>
<feature type="domain" description="C2H2-type" evidence="3">
    <location>
        <begin position="41"/>
        <end position="70"/>
    </location>
</feature>
<dbReference type="PROSITE" id="PS50157">
    <property type="entry name" value="ZINC_FINGER_C2H2_2"/>
    <property type="match status" value="1"/>
</dbReference>
<name>A0A8J9ZKY6_BRALA</name>
<dbReference type="PANTHER" id="PTHR21695">
    <property type="entry name" value="ZINC FINGER PROTEIN 414"/>
    <property type="match status" value="1"/>
</dbReference>
<protein>
    <submittedName>
        <fullName evidence="4">Hypp1416 protein</fullName>
    </submittedName>
</protein>
<dbReference type="PANTHER" id="PTHR21695:SF0">
    <property type="entry name" value="ZINC FINGER PROTEIN 414"/>
    <property type="match status" value="1"/>
</dbReference>
<dbReference type="Gene3D" id="3.30.160.60">
    <property type="entry name" value="Classic Zinc Finger"/>
    <property type="match status" value="2"/>
</dbReference>
<evidence type="ECO:0000313" key="5">
    <source>
        <dbReference type="Proteomes" id="UP000838412"/>
    </source>
</evidence>